<dbReference type="InterPro" id="IPR002129">
    <property type="entry name" value="PyrdxlP-dep_de-COase"/>
</dbReference>
<keyword evidence="3" id="KW-0210">Decarboxylase</keyword>
<dbReference type="InterPro" id="IPR010977">
    <property type="entry name" value="Aromatic_deC"/>
</dbReference>
<evidence type="ECO:0000256" key="3">
    <source>
        <dbReference type="ARBA" id="ARBA00022793"/>
    </source>
</evidence>
<evidence type="ECO:0000256" key="4">
    <source>
        <dbReference type="ARBA" id="ARBA00022898"/>
    </source>
</evidence>
<evidence type="ECO:0000256" key="5">
    <source>
        <dbReference type="ARBA" id="ARBA00023239"/>
    </source>
</evidence>
<evidence type="ECO:0008006" key="10">
    <source>
        <dbReference type="Google" id="ProtNLM"/>
    </source>
</evidence>
<evidence type="ECO:0000313" key="8">
    <source>
        <dbReference type="EMBL" id="RXH86971.1"/>
    </source>
</evidence>
<dbReference type="GO" id="GO:0006520">
    <property type="term" value="P:amino acid metabolic process"/>
    <property type="evidence" value="ECO:0007669"/>
    <property type="project" value="InterPro"/>
</dbReference>
<comment type="similarity">
    <text evidence="2 7">Belongs to the group II decarboxylase family.</text>
</comment>
<keyword evidence="5 7" id="KW-0456">Lyase</keyword>
<dbReference type="STRING" id="3750.A0A498J094"/>
<dbReference type="SUPFAM" id="SSF53383">
    <property type="entry name" value="PLP-dependent transferases"/>
    <property type="match status" value="1"/>
</dbReference>
<dbReference type="PANTHER" id="PTHR11999:SF96">
    <property type="entry name" value="TYROSINE DECARBOXYLASE"/>
    <property type="match status" value="1"/>
</dbReference>
<reference evidence="8 9" key="1">
    <citation type="submission" date="2018-10" db="EMBL/GenBank/DDBJ databases">
        <title>A high-quality apple genome assembly.</title>
        <authorList>
            <person name="Hu J."/>
        </authorList>
    </citation>
    <scope>NUCLEOTIDE SEQUENCE [LARGE SCALE GENOMIC DNA]</scope>
    <source>
        <strain evidence="9">cv. HFTH1</strain>
        <tissue evidence="8">Young leaf</tissue>
    </source>
</reference>
<dbReference type="InterPro" id="IPR015421">
    <property type="entry name" value="PyrdxlP-dep_Trfase_major"/>
</dbReference>
<dbReference type="GO" id="GO:0005737">
    <property type="term" value="C:cytoplasm"/>
    <property type="evidence" value="ECO:0007669"/>
    <property type="project" value="TreeGrafter"/>
</dbReference>
<gene>
    <name evidence="8" type="ORF">DVH24_022244</name>
</gene>
<dbReference type="GO" id="GO:0016831">
    <property type="term" value="F:carboxy-lyase activity"/>
    <property type="evidence" value="ECO:0007669"/>
    <property type="project" value="UniProtKB-KW"/>
</dbReference>
<evidence type="ECO:0000256" key="7">
    <source>
        <dbReference type="RuleBase" id="RU000382"/>
    </source>
</evidence>
<keyword evidence="9" id="KW-1185">Reference proteome</keyword>
<dbReference type="AlphaFoldDB" id="A0A498J094"/>
<accession>A0A498J094</accession>
<dbReference type="InterPro" id="IPR021115">
    <property type="entry name" value="Pyridoxal-P_BS"/>
</dbReference>
<dbReference type="GO" id="GO:0030170">
    <property type="term" value="F:pyridoxal phosphate binding"/>
    <property type="evidence" value="ECO:0007669"/>
    <property type="project" value="InterPro"/>
</dbReference>
<dbReference type="PANTHER" id="PTHR11999">
    <property type="entry name" value="GROUP II PYRIDOXAL-5-PHOSPHATE DECARBOXYLASE"/>
    <property type="match status" value="1"/>
</dbReference>
<evidence type="ECO:0000313" key="9">
    <source>
        <dbReference type="Proteomes" id="UP000290289"/>
    </source>
</evidence>
<proteinExistence type="inferred from homology"/>
<evidence type="ECO:0000256" key="1">
    <source>
        <dbReference type="ARBA" id="ARBA00001933"/>
    </source>
</evidence>
<evidence type="ECO:0000256" key="6">
    <source>
        <dbReference type="PIRSR" id="PIRSR602129-50"/>
    </source>
</evidence>
<dbReference type="GO" id="GO:0019752">
    <property type="term" value="P:carboxylic acid metabolic process"/>
    <property type="evidence" value="ECO:0007669"/>
    <property type="project" value="InterPro"/>
</dbReference>
<dbReference type="InterPro" id="IPR015424">
    <property type="entry name" value="PyrdxlP-dep_Trfase"/>
</dbReference>
<organism evidence="8 9">
    <name type="scientific">Malus domestica</name>
    <name type="common">Apple</name>
    <name type="synonym">Pyrus malus</name>
    <dbReference type="NCBI Taxonomy" id="3750"/>
    <lineage>
        <taxon>Eukaryota</taxon>
        <taxon>Viridiplantae</taxon>
        <taxon>Streptophyta</taxon>
        <taxon>Embryophyta</taxon>
        <taxon>Tracheophyta</taxon>
        <taxon>Spermatophyta</taxon>
        <taxon>Magnoliopsida</taxon>
        <taxon>eudicotyledons</taxon>
        <taxon>Gunneridae</taxon>
        <taxon>Pentapetalae</taxon>
        <taxon>rosids</taxon>
        <taxon>fabids</taxon>
        <taxon>Rosales</taxon>
        <taxon>Rosaceae</taxon>
        <taxon>Amygdaloideae</taxon>
        <taxon>Maleae</taxon>
        <taxon>Malus</taxon>
    </lineage>
</organism>
<dbReference type="PRINTS" id="PR00800">
    <property type="entry name" value="YHDCRBOXLASE"/>
</dbReference>
<evidence type="ECO:0000256" key="2">
    <source>
        <dbReference type="ARBA" id="ARBA00009533"/>
    </source>
</evidence>
<comment type="caution">
    <text evidence="8">The sequence shown here is derived from an EMBL/GenBank/DDBJ whole genome shotgun (WGS) entry which is preliminary data.</text>
</comment>
<dbReference type="Proteomes" id="UP000290289">
    <property type="component" value="Chromosome 10"/>
</dbReference>
<sequence>MNGPRHNSVLHGSTHESVVCTMVAARDQILSQIGKENIGNLVVYGSDQTHSALQKVSQIVGIHSKIFWAIETTRSSSFALSPELLQLVICSDVKSGLVPFYLCATVGTTATAAVDPLGPLCNVAKDYGMWVHVDAAYAGNACICPEFRHFIDGIECANSFSLSAHKWFFTTLNCCCLWVKNPSALTNSMSVNLEGLRNKATDSKQMVDNKDWQIALTRGFPATKLWLVLRNYGVENLRNFIRI</sequence>
<feature type="modified residue" description="N6-(pyridoxal phosphate)lysine" evidence="6">
    <location>
        <position position="166"/>
    </location>
</feature>
<dbReference type="PROSITE" id="PS00392">
    <property type="entry name" value="DDC_GAD_HDC_YDC"/>
    <property type="match status" value="1"/>
</dbReference>
<protein>
    <recommendedName>
        <fullName evidence="10">Aromatic amino acid beta-eliminating lyase/threonine aldolase domain-containing protein</fullName>
    </recommendedName>
</protein>
<keyword evidence="4 6" id="KW-0663">Pyridoxal phosphate</keyword>
<dbReference type="EMBL" id="RDQH01000336">
    <property type="protein sequence ID" value="RXH86971.1"/>
    <property type="molecule type" value="Genomic_DNA"/>
</dbReference>
<name>A0A498J094_MALDO</name>
<dbReference type="Pfam" id="PF00282">
    <property type="entry name" value="Pyridoxal_deC"/>
    <property type="match status" value="1"/>
</dbReference>
<comment type="cofactor">
    <cofactor evidence="1 6 7">
        <name>pyridoxal 5'-phosphate</name>
        <dbReference type="ChEBI" id="CHEBI:597326"/>
    </cofactor>
</comment>
<dbReference type="Gene3D" id="3.40.640.10">
    <property type="entry name" value="Type I PLP-dependent aspartate aminotransferase-like (Major domain)"/>
    <property type="match status" value="1"/>
</dbReference>